<reference evidence="6 7" key="1">
    <citation type="submission" date="2022-09" db="EMBL/GenBank/DDBJ databases">
        <title>Enrichment on poylsaccharides allowed isolation of novel metabolic and taxonomic groups of Haloarchaea.</title>
        <authorList>
            <person name="Sorokin D.Y."/>
            <person name="Elcheninov A.G."/>
            <person name="Khizhniak T.V."/>
            <person name="Kolganova T.V."/>
            <person name="Kublanov I.V."/>
        </authorList>
    </citation>
    <scope>NUCLEOTIDE SEQUENCE [LARGE SCALE GENOMIC DNA]</scope>
    <source>
        <strain evidence="6 7">AArc-m2/3/4</strain>
    </source>
</reference>
<keyword evidence="4 5" id="KW-0472">Membrane</keyword>
<feature type="transmembrane region" description="Helical" evidence="5">
    <location>
        <begin position="46"/>
        <end position="64"/>
    </location>
</feature>
<evidence type="ECO:0000256" key="4">
    <source>
        <dbReference type="ARBA" id="ARBA00023136"/>
    </source>
</evidence>
<evidence type="ECO:0000256" key="3">
    <source>
        <dbReference type="ARBA" id="ARBA00022989"/>
    </source>
</evidence>
<comment type="caution">
    <text evidence="6">The sequence shown here is derived from an EMBL/GenBank/DDBJ whole genome shotgun (WGS) entry which is preliminary data.</text>
</comment>
<comment type="subcellular location">
    <subcellularLocation>
        <location evidence="1">Membrane</location>
        <topology evidence="1">Multi-pass membrane protein</topology>
    </subcellularLocation>
</comment>
<sequence length="129" mass="15242">MDAKRWWPPFAEIVALVWIVLFVVDVAIVVDVLAASESLTETIRTVLQWLLVVFLLDVALLYRWSEHDPRGFVRSNWFLVLTVVPWFRPLRLLRIGRSIRALRQLTGIRRVGSFVNKVRRKCHSLWHRL</sequence>
<evidence type="ECO:0000256" key="2">
    <source>
        <dbReference type="ARBA" id="ARBA00022692"/>
    </source>
</evidence>
<evidence type="ECO:0000256" key="1">
    <source>
        <dbReference type="ARBA" id="ARBA00004141"/>
    </source>
</evidence>
<keyword evidence="2 5" id="KW-0812">Transmembrane</keyword>
<dbReference type="RefSeq" id="WP_338008722.1">
    <property type="nucleotide sequence ID" value="NZ_JAOPKB010000013.1"/>
</dbReference>
<dbReference type="SUPFAM" id="SSF81324">
    <property type="entry name" value="Voltage-gated potassium channels"/>
    <property type="match status" value="1"/>
</dbReference>
<accession>A0ABT2QIK7</accession>
<keyword evidence="3 5" id="KW-1133">Transmembrane helix</keyword>
<protein>
    <recommendedName>
        <fullName evidence="8">Voltage-gated potassium channel</fullName>
    </recommendedName>
</protein>
<gene>
    <name evidence="6" type="ORF">OB955_18790</name>
</gene>
<keyword evidence="7" id="KW-1185">Reference proteome</keyword>
<dbReference type="EMBL" id="JAOPKB010000013">
    <property type="protein sequence ID" value="MCU4974771.1"/>
    <property type="molecule type" value="Genomic_DNA"/>
</dbReference>
<feature type="transmembrane region" description="Helical" evidence="5">
    <location>
        <begin position="13"/>
        <end position="34"/>
    </location>
</feature>
<dbReference type="Gene3D" id="1.20.120.350">
    <property type="entry name" value="Voltage-gated potassium channels. Chain C"/>
    <property type="match status" value="1"/>
</dbReference>
<dbReference type="Proteomes" id="UP001320972">
    <property type="component" value="Unassembled WGS sequence"/>
</dbReference>
<evidence type="ECO:0000256" key="5">
    <source>
        <dbReference type="SAM" id="Phobius"/>
    </source>
</evidence>
<name>A0ABT2QIK7_9EURY</name>
<evidence type="ECO:0000313" key="6">
    <source>
        <dbReference type="EMBL" id="MCU4974771.1"/>
    </source>
</evidence>
<organism evidence="6 7">
    <name type="scientific">Natronoglomus mannanivorans</name>
    <dbReference type="NCBI Taxonomy" id="2979990"/>
    <lineage>
        <taxon>Archaea</taxon>
        <taxon>Methanobacteriati</taxon>
        <taxon>Methanobacteriota</taxon>
        <taxon>Stenosarchaea group</taxon>
        <taxon>Halobacteria</taxon>
        <taxon>Halobacteriales</taxon>
        <taxon>Natrialbaceae</taxon>
        <taxon>Natronoglomus</taxon>
    </lineage>
</organism>
<proteinExistence type="predicted"/>
<evidence type="ECO:0008006" key="8">
    <source>
        <dbReference type="Google" id="ProtNLM"/>
    </source>
</evidence>
<evidence type="ECO:0000313" key="7">
    <source>
        <dbReference type="Proteomes" id="UP001320972"/>
    </source>
</evidence>
<dbReference type="InterPro" id="IPR027359">
    <property type="entry name" value="Volt_channel_dom_sf"/>
</dbReference>